<evidence type="ECO:0000256" key="3">
    <source>
        <dbReference type="ARBA" id="ARBA00022475"/>
    </source>
</evidence>
<keyword evidence="6 7" id="KW-0472">Membrane</keyword>
<keyword evidence="5 7" id="KW-1133">Transmembrane helix</keyword>
<feature type="transmembrane region" description="Helical" evidence="7">
    <location>
        <begin position="172"/>
        <end position="190"/>
    </location>
</feature>
<dbReference type="RefSeq" id="WP_394462546.1">
    <property type="nucleotide sequence ID" value="NZ_JBIGHZ010000005.1"/>
</dbReference>
<dbReference type="EMBL" id="JBIGHZ010000005">
    <property type="protein sequence ID" value="MFG6449400.1"/>
    <property type="molecule type" value="Genomic_DNA"/>
</dbReference>
<dbReference type="PROSITE" id="PS50850">
    <property type="entry name" value="MFS"/>
    <property type="match status" value="1"/>
</dbReference>
<dbReference type="PANTHER" id="PTHR23517:SF3">
    <property type="entry name" value="INTEGRAL MEMBRANE TRANSPORT PROTEIN"/>
    <property type="match status" value="1"/>
</dbReference>
<dbReference type="InterPro" id="IPR050171">
    <property type="entry name" value="MFS_Transporters"/>
</dbReference>
<keyword evidence="10" id="KW-1185">Reference proteome</keyword>
<reference evidence="9 10" key="1">
    <citation type="submission" date="2024-08" db="EMBL/GenBank/DDBJ databases">
        <authorList>
            <person name="Lu H."/>
        </authorList>
    </citation>
    <scope>NUCLEOTIDE SEQUENCE [LARGE SCALE GENOMIC DNA]</scope>
    <source>
        <strain evidence="9 10">BYS180W</strain>
    </source>
</reference>
<feature type="transmembrane region" description="Helical" evidence="7">
    <location>
        <begin position="369"/>
        <end position="387"/>
    </location>
</feature>
<gene>
    <name evidence="9" type="ORF">ACG0Z6_14320</name>
</gene>
<feature type="transmembrane region" description="Helical" evidence="7">
    <location>
        <begin position="52"/>
        <end position="73"/>
    </location>
</feature>
<dbReference type="Gene3D" id="1.20.1250.20">
    <property type="entry name" value="MFS general substrate transporter like domains"/>
    <property type="match status" value="1"/>
</dbReference>
<feature type="transmembrane region" description="Helical" evidence="7">
    <location>
        <begin position="146"/>
        <end position="166"/>
    </location>
</feature>
<dbReference type="InterPro" id="IPR020846">
    <property type="entry name" value="MFS_dom"/>
</dbReference>
<evidence type="ECO:0000256" key="7">
    <source>
        <dbReference type="SAM" id="Phobius"/>
    </source>
</evidence>
<dbReference type="SUPFAM" id="SSF103473">
    <property type="entry name" value="MFS general substrate transporter"/>
    <property type="match status" value="1"/>
</dbReference>
<accession>A0ABW7FYF9</accession>
<evidence type="ECO:0000256" key="2">
    <source>
        <dbReference type="ARBA" id="ARBA00022448"/>
    </source>
</evidence>
<dbReference type="Pfam" id="PF07690">
    <property type="entry name" value="MFS_1"/>
    <property type="match status" value="1"/>
</dbReference>
<keyword evidence="4 7" id="KW-0812">Transmembrane</keyword>
<evidence type="ECO:0000313" key="10">
    <source>
        <dbReference type="Proteomes" id="UP001606099"/>
    </source>
</evidence>
<organism evidence="9 10">
    <name type="scientific">Roseateles rivi</name>
    <dbReference type="NCBI Taxonomy" id="3299028"/>
    <lineage>
        <taxon>Bacteria</taxon>
        <taxon>Pseudomonadati</taxon>
        <taxon>Pseudomonadota</taxon>
        <taxon>Betaproteobacteria</taxon>
        <taxon>Burkholderiales</taxon>
        <taxon>Sphaerotilaceae</taxon>
        <taxon>Roseateles</taxon>
    </lineage>
</organism>
<protein>
    <submittedName>
        <fullName evidence="9">MFS transporter</fullName>
    </submittedName>
</protein>
<feature type="transmembrane region" description="Helical" evidence="7">
    <location>
        <begin position="218"/>
        <end position="242"/>
    </location>
</feature>
<evidence type="ECO:0000256" key="5">
    <source>
        <dbReference type="ARBA" id="ARBA00022989"/>
    </source>
</evidence>
<feature type="transmembrane region" description="Helical" evidence="7">
    <location>
        <begin position="248"/>
        <end position="271"/>
    </location>
</feature>
<evidence type="ECO:0000313" key="9">
    <source>
        <dbReference type="EMBL" id="MFG6449400.1"/>
    </source>
</evidence>
<feature type="domain" description="Major facilitator superfamily (MFS) profile" evidence="8">
    <location>
        <begin position="1"/>
        <end position="395"/>
    </location>
</feature>
<evidence type="ECO:0000256" key="1">
    <source>
        <dbReference type="ARBA" id="ARBA00004651"/>
    </source>
</evidence>
<dbReference type="InterPro" id="IPR011701">
    <property type="entry name" value="MFS"/>
</dbReference>
<feature type="transmembrane region" description="Helical" evidence="7">
    <location>
        <begin position="108"/>
        <end position="126"/>
    </location>
</feature>
<feature type="transmembrane region" description="Helical" evidence="7">
    <location>
        <begin position="19"/>
        <end position="40"/>
    </location>
</feature>
<evidence type="ECO:0000256" key="6">
    <source>
        <dbReference type="ARBA" id="ARBA00023136"/>
    </source>
</evidence>
<evidence type="ECO:0000256" key="4">
    <source>
        <dbReference type="ARBA" id="ARBA00022692"/>
    </source>
</evidence>
<sequence length="403" mass="41836">MSAALTPDHSASSRLPPRFVWLVATLVCLHASMATTRVAASLWVLRQGLGEWAVGLVLASFAVAPMFLSMWAGRQADRYGLRRPLRIALVMALAGALLSVVFGQLWAIALACLLTGGALSVGAVGIQREAGRMAPDADTLKRLFSWISLGPALSNTLAPLAAGLLIDWQGFGAAFALALALPLLAALLAARIRAQRPPASVQAQTPGRAWALLREPQLLRLLLVNIILAACWDAHGLVVPVVGHARGLSASAIGAVLSSFAVATIAVRLFMTRWSGGLDELRVLRLAIVVSAATLAVYAWLPGTAGLMLGSALLGVALGSVQPMVMSLLHQVVPASQQGQALGLRMTATNAATVAMPLGFGLLAAGTAAMAPLWLMSAMLVVALRAAQGLRQPKDHAGPDVEG</sequence>
<dbReference type="Proteomes" id="UP001606099">
    <property type="component" value="Unassembled WGS sequence"/>
</dbReference>
<comment type="caution">
    <text evidence="9">The sequence shown here is derived from an EMBL/GenBank/DDBJ whole genome shotgun (WGS) entry which is preliminary data.</text>
</comment>
<keyword evidence="2" id="KW-0813">Transport</keyword>
<comment type="subcellular location">
    <subcellularLocation>
        <location evidence="1">Cell membrane</location>
        <topology evidence="1">Multi-pass membrane protein</topology>
    </subcellularLocation>
</comment>
<dbReference type="InterPro" id="IPR036259">
    <property type="entry name" value="MFS_trans_sf"/>
</dbReference>
<keyword evidence="3" id="KW-1003">Cell membrane</keyword>
<proteinExistence type="predicted"/>
<feature type="transmembrane region" description="Helical" evidence="7">
    <location>
        <begin position="85"/>
        <end position="102"/>
    </location>
</feature>
<dbReference type="PANTHER" id="PTHR23517">
    <property type="entry name" value="RESISTANCE PROTEIN MDTM, PUTATIVE-RELATED-RELATED"/>
    <property type="match status" value="1"/>
</dbReference>
<evidence type="ECO:0000259" key="8">
    <source>
        <dbReference type="PROSITE" id="PS50850"/>
    </source>
</evidence>
<name>A0ABW7FYF9_9BURK</name>
<feature type="transmembrane region" description="Helical" evidence="7">
    <location>
        <begin position="283"/>
        <end position="301"/>
    </location>
</feature>